<dbReference type="eggNOG" id="COG5421">
    <property type="taxonomic scope" value="Bacteria"/>
</dbReference>
<evidence type="ECO:0000259" key="1">
    <source>
        <dbReference type="Pfam" id="PF14104"/>
    </source>
</evidence>
<dbReference type="PANTHER" id="PTHR34614">
    <property type="match status" value="1"/>
</dbReference>
<accession>F2LU83</accession>
<evidence type="ECO:0000313" key="2">
    <source>
        <dbReference type="EMBL" id="AEA34546.1"/>
    </source>
</evidence>
<name>F2LU83_HIPMA</name>
<dbReference type="PANTHER" id="PTHR34614:SF2">
    <property type="entry name" value="TRANSPOSASE IS4-LIKE DOMAIN-CONTAINING PROTEIN"/>
    <property type="match status" value="1"/>
</dbReference>
<reference evidence="2 3" key="1">
    <citation type="journal article" date="2011" name="Stand. Genomic Sci.">
        <title>Complete genome sequence of the thermophilic sulfur-reducer Hippea maritima type strain (MH(2)).</title>
        <authorList>
            <person name="Huntemann M."/>
            <person name="Lu M."/>
            <person name="Nolan M."/>
            <person name="Lapidus A."/>
            <person name="Lucas S."/>
            <person name="Hammon N."/>
            <person name="Deshpande S."/>
            <person name="Cheng J.F."/>
            <person name="Tapia R."/>
            <person name="Han C."/>
            <person name="Goodwin L."/>
            <person name="Pitluck S."/>
            <person name="Liolios K."/>
            <person name="Pagani I."/>
            <person name="Ivanova N."/>
            <person name="Ovchinikova G."/>
            <person name="Pati A."/>
            <person name="Chen A."/>
            <person name="Palaniappan K."/>
            <person name="Land M."/>
            <person name="Hauser L."/>
            <person name="Jeffries C.D."/>
            <person name="Detter J.C."/>
            <person name="Brambilla E.M."/>
            <person name="Rohde M."/>
            <person name="Spring S."/>
            <person name="Goker M."/>
            <person name="Woyke T."/>
            <person name="Bristow J."/>
            <person name="Eisen J.A."/>
            <person name="Markowitz V."/>
            <person name="Hugenholtz P."/>
            <person name="Kyrpides N.C."/>
            <person name="Klenk H.P."/>
            <person name="Mavromatis K."/>
        </authorList>
    </citation>
    <scope>NUCLEOTIDE SEQUENCE [LARGE SCALE GENOMIC DNA]</scope>
    <source>
        <strain evidence="3">ATCC 700847 / DSM 10411 / MH2</strain>
    </source>
</reference>
<dbReference type="KEGG" id="hmr:Hipma_1592"/>
<dbReference type="InParanoid" id="F2LU83"/>
<proteinExistence type="predicted"/>
<dbReference type="HOGENOM" id="CLU_034349_2_2_7"/>
<dbReference type="InterPro" id="IPR025457">
    <property type="entry name" value="DUF4277"/>
</dbReference>
<dbReference type="Proteomes" id="UP000008139">
    <property type="component" value="Chromosome"/>
</dbReference>
<gene>
    <name evidence="2" type="ordered locus">Hipma_1592</name>
</gene>
<dbReference type="AlphaFoldDB" id="F2LU83"/>
<keyword evidence="3" id="KW-1185">Reference proteome</keyword>
<reference evidence="3" key="2">
    <citation type="submission" date="2011-03" db="EMBL/GenBank/DDBJ databases">
        <title>The complete genome of Hippea maritima DSM 10411.</title>
        <authorList>
            <consortium name="US DOE Joint Genome Institute (JGI-PGF)"/>
            <person name="Lucas S."/>
            <person name="Copeland A."/>
            <person name="Lapidus A."/>
            <person name="Bruce D."/>
            <person name="Goodwin L."/>
            <person name="Pitluck S."/>
            <person name="Peters L."/>
            <person name="Kyrpides N."/>
            <person name="Mavromatis K."/>
            <person name="Pagani I."/>
            <person name="Ivanova N."/>
            <person name="Mikhailova N."/>
            <person name="Lu M."/>
            <person name="Detter J.C."/>
            <person name="Tapia R."/>
            <person name="Han C."/>
            <person name="Land M."/>
            <person name="Hauser L."/>
            <person name="Markowitz V."/>
            <person name="Cheng J.-F."/>
            <person name="Hugenholtz P."/>
            <person name="Woyke T."/>
            <person name="Wu D."/>
            <person name="Spring S."/>
            <person name="Schroeder M."/>
            <person name="Brambilla E."/>
            <person name="Klenk H.-P."/>
            <person name="Eisen J.A."/>
        </authorList>
    </citation>
    <scope>NUCLEOTIDE SEQUENCE [LARGE SCALE GENOMIC DNA]</scope>
    <source>
        <strain evidence="3">ATCC 700847 / DSM 10411 / MH2</strain>
    </source>
</reference>
<dbReference type="Pfam" id="PF14104">
    <property type="entry name" value="DUF4277"/>
    <property type="match status" value="1"/>
</dbReference>
<organism evidence="2 3">
    <name type="scientific">Hippea maritima (strain ATCC 700847 / DSM 10411 / MH2)</name>
    <dbReference type="NCBI Taxonomy" id="760142"/>
    <lineage>
        <taxon>Bacteria</taxon>
        <taxon>Pseudomonadati</taxon>
        <taxon>Campylobacterota</taxon>
        <taxon>Desulfurellia</taxon>
        <taxon>Desulfurellales</taxon>
        <taxon>Hippeaceae</taxon>
        <taxon>Hippea</taxon>
    </lineage>
</organism>
<evidence type="ECO:0000313" key="3">
    <source>
        <dbReference type="Proteomes" id="UP000008139"/>
    </source>
</evidence>
<protein>
    <submittedName>
        <fullName evidence="2">Transposase</fullName>
    </submittedName>
</protein>
<dbReference type="EMBL" id="CP002606">
    <property type="protein sequence ID" value="AEA34546.1"/>
    <property type="molecule type" value="Genomic_DNA"/>
</dbReference>
<sequence length="161" mass="17961">MLQQKAVIKNMDHLGLIAGMIDELKIAETIDDEIPSSSKSKNLSYGEATKAMILNGLGYVNKQLYLTPLFFKDKPLKRLFGRDVDFSWFNDDALGRTLDKLFEYGVSELYEKIASRALKILNLTPSTIHLDSTSFHLDGVKVNQISPPLGHLNSPPLGLLI</sequence>
<feature type="domain" description="DUF4277" evidence="1">
    <location>
        <begin position="8"/>
        <end position="114"/>
    </location>
</feature>